<evidence type="ECO:0000313" key="4">
    <source>
        <dbReference type="Proteomes" id="UP000316008"/>
    </source>
</evidence>
<comment type="subcellular location">
    <subcellularLocation>
        <location evidence="2">Cytoplasm</location>
    </subcellularLocation>
</comment>
<evidence type="ECO:0000256" key="1">
    <source>
        <dbReference type="ARBA" id="ARBA00007768"/>
    </source>
</evidence>
<dbReference type="RefSeq" id="WP_144332120.1">
    <property type="nucleotide sequence ID" value="NZ_VLPL01000002.1"/>
</dbReference>
<accession>A0A556N3G7</accession>
<keyword evidence="2" id="KW-0963">Cytoplasm</keyword>
<dbReference type="SUPFAM" id="SSF110395">
    <property type="entry name" value="CutC-like"/>
    <property type="match status" value="1"/>
</dbReference>
<evidence type="ECO:0000256" key="2">
    <source>
        <dbReference type="HAMAP-Rule" id="MF_00795"/>
    </source>
</evidence>
<comment type="caution">
    <text evidence="3">The sequence shown here is derived from an EMBL/GenBank/DDBJ whole genome shotgun (WGS) entry which is preliminary data.</text>
</comment>
<dbReference type="EMBL" id="VLPL01000002">
    <property type="protein sequence ID" value="TSJ46583.1"/>
    <property type="molecule type" value="Genomic_DNA"/>
</dbReference>
<dbReference type="InterPro" id="IPR005627">
    <property type="entry name" value="CutC-like"/>
</dbReference>
<sequence length="232" mass="25673">MNIEICVGTLEAARIVSKQPIDRIETCIALEQGGLTPSRAMVSWIHNTFHLEQHALIRVRAGGFVYNYDEIVVMRDQILELKDSGIKGLVVGALTKDFKLNLEALETWKRTAPNIDFTFHRAFDHTDDWRTAIDQLVKLGFKRILTSGSDLSVAHGINRLKEFVSYANGRIEIMAGGGVKEELIPELKATGVDAIHFSGTSRVTVESGTAFEEALLLPDENKLTEILAAIQG</sequence>
<dbReference type="Pfam" id="PF03932">
    <property type="entry name" value="CutC"/>
    <property type="match status" value="1"/>
</dbReference>
<dbReference type="Proteomes" id="UP000316008">
    <property type="component" value="Unassembled WGS sequence"/>
</dbReference>
<dbReference type="HAMAP" id="MF_00795">
    <property type="entry name" value="CutC"/>
    <property type="match status" value="1"/>
</dbReference>
<reference evidence="3 4" key="1">
    <citation type="submission" date="2019-07" db="EMBL/GenBank/DDBJ databases">
        <authorList>
            <person name="Huq M.A."/>
        </authorList>
    </citation>
    <scope>NUCLEOTIDE SEQUENCE [LARGE SCALE GENOMIC DNA]</scope>
    <source>
        <strain evidence="3 4">MAH-3</strain>
    </source>
</reference>
<dbReference type="Gene3D" id="3.20.20.380">
    <property type="entry name" value="Copper homeostasis (CutC) domain"/>
    <property type="match status" value="1"/>
</dbReference>
<keyword evidence="4" id="KW-1185">Reference proteome</keyword>
<dbReference type="PANTHER" id="PTHR12598">
    <property type="entry name" value="COPPER HOMEOSTASIS PROTEIN CUTC"/>
    <property type="match status" value="1"/>
</dbReference>
<dbReference type="InterPro" id="IPR036822">
    <property type="entry name" value="CutC-like_dom_sf"/>
</dbReference>
<name>A0A556N3G7_9FLAO</name>
<dbReference type="OrthoDB" id="9815677at2"/>
<evidence type="ECO:0000313" key="3">
    <source>
        <dbReference type="EMBL" id="TSJ46583.1"/>
    </source>
</evidence>
<dbReference type="AlphaFoldDB" id="A0A556N3G7"/>
<gene>
    <name evidence="2" type="primary">cutC</name>
    <name evidence="3" type="ORF">FO442_05340</name>
</gene>
<dbReference type="GO" id="GO:0005737">
    <property type="term" value="C:cytoplasm"/>
    <property type="evidence" value="ECO:0007669"/>
    <property type="project" value="UniProtKB-SubCell"/>
</dbReference>
<dbReference type="PANTHER" id="PTHR12598:SF0">
    <property type="entry name" value="COPPER HOMEOSTASIS PROTEIN CUTC HOMOLOG"/>
    <property type="match status" value="1"/>
</dbReference>
<comment type="caution">
    <text evidence="2">Once thought to be involved in copper homeostasis, experiments in E.coli have shown this is not the case.</text>
</comment>
<dbReference type="GO" id="GO:0005507">
    <property type="term" value="F:copper ion binding"/>
    <property type="evidence" value="ECO:0007669"/>
    <property type="project" value="TreeGrafter"/>
</dbReference>
<comment type="similarity">
    <text evidence="1 2">Belongs to the CutC family.</text>
</comment>
<protein>
    <recommendedName>
        <fullName evidence="2">PF03932 family protein CutC</fullName>
    </recommendedName>
</protein>
<proteinExistence type="inferred from homology"/>
<organism evidence="3 4">
    <name type="scientific">Fluviicola chungangensis</name>
    <dbReference type="NCBI Taxonomy" id="2597671"/>
    <lineage>
        <taxon>Bacteria</taxon>
        <taxon>Pseudomonadati</taxon>
        <taxon>Bacteroidota</taxon>
        <taxon>Flavobacteriia</taxon>
        <taxon>Flavobacteriales</taxon>
        <taxon>Crocinitomicaceae</taxon>
        <taxon>Fluviicola</taxon>
    </lineage>
</organism>